<dbReference type="NCBIfam" id="TIGR02246">
    <property type="entry name" value="SgcJ/EcaC family oxidoreductase"/>
    <property type="match status" value="1"/>
</dbReference>
<proteinExistence type="predicted"/>
<dbReference type="Proteomes" id="UP000197007">
    <property type="component" value="Chromosome"/>
</dbReference>
<keyword evidence="4" id="KW-1185">Reference proteome</keyword>
<dbReference type="AlphaFoldDB" id="A0A1Z4BT41"/>
<dbReference type="KEGG" id="capn:CBG49_15435"/>
<accession>A0A1Z4BT41</accession>
<protein>
    <submittedName>
        <fullName evidence="3">DUF4440 domain-containing protein</fullName>
    </submittedName>
</protein>
<name>A0A1Z4BT41_9FLAO</name>
<feature type="chain" id="PRO_5012689938" evidence="1">
    <location>
        <begin position="19"/>
        <end position="141"/>
    </location>
</feature>
<dbReference type="Pfam" id="PF14534">
    <property type="entry name" value="DUF4440"/>
    <property type="match status" value="1"/>
</dbReference>
<gene>
    <name evidence="3" type="ORF">CBG49_15435</name>
</gene>
<evidence type="ECO:0000313" key="3">
    <source>
        <dbReference type="EMBL" id="ASF44379.1"/>
    </source>
</evidence>
<dbReference type="InterPro" id="IPR011944">
    <property type="entry name" value="Steroid_delta5-4_isomerase"/>
</dbReference>
<evidence type="ECO:0000313" key="4">
    <source>
        <dbReference type="Proteomes" id="UP000197007"/>
    </source>
</evidence>
<dbReference type="RefSeq" id="WP_088595177.1">
    <property type="nucleotide sequence ID" value="NZ_CP022022.1"/>
</dbReference>
<reference evidence="4" key="1">
    <citation type="submission" date="2017-06" db="EMBL/GenBank/DDBJ databases">
        <title>Complete genome sequence of Capnocytophaga sp. KCOM 1579 (=ChDC OS43) isolated from a human refractory periapical abscess lesion.</title>
        <authorList>
            <person name="Kook J.-K."/>
            <person name="Park S.-N."/>
            <person name="Lim Y.K."/>
            <person name="Roh H."/>
        </authorList>
    </citation>
    <scope>NUCLEOTIDE SEQUENCE [LARGE SCALE GENOMIC DNA]</scope>
    <source>
        <strain evidence="4">ChDC OS43</strain>
    </source>
</reference>
<keyword evidence="1" id="KW-0732">Signal</keyword>
<feature type="domain" description="DUF4440" evidence="2">
    <location>
        <begin position="28"/>
        <end position="132"/>
    </location>
</feature>
<dbReference type="InterPro" id="IPR032710">
    <property type="entry name" value="NTF2-like_dom_sf"/>
</dbReference>
<dbReference type="SUPFAM" id="SSF54427">
    <property type="entry name" value="NTF2-like"/>
    <property type="match status" value="1"/>
</dbReference>
<dbReference type="EMBL" id="CP022022">
    <property type="protein sequence ID" value="ASF44379.1"/>
    <property type="molecule type" value="Genomic_DNA"/>
</dbReference>
<evidence type="ECO:0000256" key="1">
    <source>
        <dbReference type="SAM" id="SignalP"/>
    </source>
</evidence>
<dbReference type="Gene3D" id="3.10.450.50">
    <property type="match status" value="1"/>
</dbReference>
<evidence type="ECO:0000259" key="2">
    <source>
        <dbReference type="Pfam" id="PF14534"/>
    </source>
</evidence>
<feature type="signal peptide" evidence="1">
    <location>
        <begin position="1"/>
        <end position="18"/>
    </location>
</feature>
<organism evidence="3 4">
    <name type="scientific">Capnocytophaga endodontalis</name>
    <dbReference type="NCBI Taxonomy" id="2708117"/>
    <lineage>
        <taxon>Bacteria</taxon>
        <taxon>Pseudomonadati</taxon>
        <taxon>Bacteroidota</taxon>
        <taxon>Flavobacteriia</taxon>
        <taxon>Flavobacteriales</taxon>
        <taxon>Flavobacteriaceae</taxon>
        <taxon>Capnocytophaga</taxon>
    </lineage>
</organism>
<dbReference type="InterPro" id="IPR027843">
    <property type="entry name" value="DUF4440"/>
</dbReference>
<sequence>MKKVFLFIAVMIGLSATAQSKEQKAVEGVINTYFQALNASDATKIVSLFTSDAELLAPQAPTAVGSEQILGTYQYVFQNLKLNLKVTIDKVTLLKDYAIVTSTSAGTANGAEVTGGYRETFVLRKDKGAWKIARYMYNTPQ</sequence>